<accession>B7K5J3</accession>
<dbReference type="Proteomes" id="UP000008204">
    <property type="component" value="Chromosome"/>
</dbReference>
<gene>
    <name evidence="1" type="ordered locus">PCC8801_2725</name>
</gene>
<dbReference type="HOGENOM" id="CLU_3342790_0_0_3"/>
<name>B7K5J3_RIPO1</name>
<evidence type="ECO:0000313" key="2">
    <source>
        <dbReference type="Proteomes" id="UP000008204"/>
    </source>
</evidence>
<proteinExistence type="predicted"/>
<evidence type="ECO:0000313" key="1">
    <source>
        <dbReference type="EMBL" id="ACK66726.1"/>
    </source>
</evidence>
<reference evidence="2" key="1">
    <citation type="journal article" date="2011" name="MBio">
        <title>Novel metabolic attributes of the genus Cyanothece, comprising a group of unicellular nitrogen-fixing Cyanobacteria.</title>
        <authorList>
            <person name="Bandyopadhyay A."/>
            <person name="Elvitigala T."/>
            <person name="Welsh E."/>
            <person name="Stockel J."/>
            <person name="Liberton M."/>
            <person name="Min H."/>
            <person name="Sherman L.A."/>
            <person name="Pakrasi H.B."/>
        </authorList>
    </citation>
    <scope>NUCLEOTIDE SEQUENCE [LARGE SCALE GENOMIC DNA]</scope>
    <source>
        <strain evidence="2">PCC 8801</strain>
    </source>
</reference>
<protein>
    <submittedName>
        <fullName evidence="1">Uncharacterized protein</fullName>
    </submittedName>
</protein>
<dbReference type="EMBL" id="CP001287">
    <property type="protein sequence ID" value="ACK66726.1"/>
    <property type="molecule type" value="Genomic_DNA"/>
</dbReference>
<dbReference type="AlphaFoldDB" id="B7K5J3"/>
<keyword evidence="2" id="KW-1185">Reference proteome</keyword>
<organism evidence="1 2">
    <name type="scientific">Rippkaea orientalis (strain PCC 8801 / RF-1)</name>
    <name type="common">Cyanothece sp. (strain PCC 8801)</name>
    <dbReference type="NCBI Taxonomy" id="41431"/>
    <lineage>
        <taxon>Bacteria</taxon>
        <taxon>Bacillati</taxon>
        <taxon>Cyanobacteriota</taxon>
        <taxon>Cyanophyceae</taxon>
        <taxon>Oscillatoriophycideae</taxon>
        <taxon>Chroococcales</taxon>
        <taxon>Aphanothecaceae</taxon>
        <taxon>Rippkaea</taxon>
        <taxon>Rippkaea orientalis</taxon>
    </lineage>
</organism>
<sequence>MTQDIADMTPEQCLKQIKIFLLTAAKNINYNTPLNAI</sequence>
<dbReference type="KEGG" id="cyp:PCC8801_2725"/>